<sequence length="1396" mass="149467">MDYSADTLKCETVLRNRSMYRYLGHTTATYFQYGLYVGEASCKNMYNTLRGIKDWRKDDAEALDFAPIAVGKDFYYIRNLYGSIEDTFNRPVTSSPDGWIDVAIRERENTGGYFSPLRMTGETRRCLNLGSYNYLGFGGVNDYCTPSVEEAIQSLPISSCSTLAEQGYSKVHEELESMVARYLGKPAAMVVGMGFGTNSLVLPALVGKGDLILSDAQNHKSIVEGARMSGASIKAFRHDDVAHLEHQLQEAVLGKANYGKVLVVIEGIYSMEGELCSLPDIIKVCKMYGAYVYLDEAHSIGAVGQTGRGVTEELGVDPSEVDIMMGTFTKSFGAVGGYVAGNPEIVAQIRQYSAGCTEAVSMAPACCVQIMTALRVMSGEDGSNVGATKVQQLRDNSQFFREGLKALGLEVLGHFPSPVMPVMLYQPFKIGDFARLAFEKNIAVVVVGAPAVSILLPRVRFCLSAAHTREDMEMALKAISEIADTMSLRFKIHPPNPLAPGTIENDFKEALLLSEKTATTVALNRAKALEAARCKTWAPLGVGQVEVALQEDCGWAAGGARPEEFDTHMSSTDYLGLRADPALAQRCLATVRRIGVGACSPRGFYGTFPEHLKLEADVARFLGVDEAVLYSFGACTISSVIPSICKTTDVAVVDSGVSYGTLVGLRLAKVKLHWYNHCDAADAARVLEELEAEDGTTSALLRRKKSSRTFIITESVFQGSGMIAPLAELAELRLKHKARIILEESHSFGCLGTTGRGLTEHLGLPVTSVDVIVASLEGAGASVGGFAAGASGVVNFQRLMGSGYVFSAALPPYLATASSYALEVVQTQPQRLALLRESSLSLWEVLQKVPGLCTTASQGSPVLPVRLAAPSGNVAEDRAMLAAVAREVQAEGILVCLAQESHLTGVKRQAGNLAHLPHLRLIASAAQTPDAVARFGDALRLAATRVGLRVPSGSASSLQLECRIPRNSSLSPSCSSTSVHTPYGSTATLDEMHEGGAFAEVTKLGMKAEAQPIEEVVAHGEEPAPPTSLTVPVLCVLLWLHTAMRRYIIGEIISTERMAFNMLRSCGALPSQGNAGLSMVYTTANFMASRQFYLLAAPILIWLTECTQASTLVLFYCFNCVVGFVMKSALATLASSKHSPARAKVLSWPSIASMNATGLPFFILRQRFGSMYLWDMEAPALCALAYSICLAWLLLVTVSRVRAGDTPADVQGGVVAGAVTLRVMAYFMDDIQAWLESGSLTAEGGRWFLGAAFLVVLVFPLPVDLKGNTATAATSCYTRTLGMLAFAITFICGSLARAAQHGASTVPEYHMATSLSGVAPRLLVGFALLYTVMILCTAAVRNAMERALLHAKGCFGTDTMARIRNLCFDGISISQRAVFGGAVSLAIPAVFDAIGV</sequence>
<dbReference type="InterPro" id="IPR050087">
    <property type="entry name" value="AON_synthase_class-II"/>
</dbReference>
<dbReference type="InterPro" id="IPR004839">
    <property type="entry name" value="Aminotransferase_I/II_large"/>
</dbReference>
<proteinExistence type="inferred from homology"/>
<keyword evidence="6" id="KW-0808">Transferase</keyword>
<reference evidence="12 13" key="1">
    <citation type="journal article" date="2015" name="Genome Biol. Evol.">
        <title>Comparative Genomics of a Bacterivorous Green Alga Reveals Evolutionary Causalities and Consequences of Phago-Mixotrophic Mode of Nutrition.</title>
        <authorList>
            <person name="Burns J.A."/>
            <person name="Paasch A."/>
            <person name="Narechania A."/>
            <person name="Kim E."/>
        </authorList>
    </citation>
    <scope>NUCLEOTIDE SEQUENCE [LARGE SCALE GENOMIC DNA]</scope>
    <source>
        <strain evidence="12 13">PLY_AMNH</strain>
    </source>
</reference>
<dbReference type="GO" id="GO:0017059">
    <property type="term" value="C:serine palmitoyltransferase complex"/>
    <property type="evidence" value="ECO:0007669"/>
    <property type="project" value="TreeGrafter"/>
</dbReference>
<dbReference type="GO" id="GO:0046513">
    <property type="term" value="P:ceramide biosynthetic process"/>
    <property type="evidence" value="ECO:0007669"/>
    <property type="project" value="TreeGrafter"/>
</dbReference>
<keyword evidence="7" id="KW-0663">Pyridoxal phosphate</keyword>
<evidence type="ECO:0000256" key="5">
    <source>
        <dbReference type="ARBA" id="ARBA00013220"/>
    </source>
</evidence>
<keyword evidence="8" id="KW-0746">Sphingolipid metabolism</keyword>
<comment type="caution">
    <text evidence="12">The sequence shown here is derived from an EMBL/GenBank/DDBJ whole genome shotgun (WGS) entry which is preliminary data.</text>
</comment>
<dbReference type="SUPFAM" id="SSF53383">
    <property type="entry name" value="PLP-dependent transferases"/>
    <property type="match status" value="2"/>
</dbReference>
<dbReference type="GO" id="GO:0004758">
    <property type="term" value="F:serine C-palmitoyltransferase activity"/>
    <property type="evidence" value="ECO:0007669"/>
    <property type="project" value="UniProtKB-EC"/>
</dbReference>
<evidence type="ECO:0000256" key="2">
    <source>
        <dbReference type="ARBA" id="ARBA00004760"/>
    </source>
</evidence>
<feature type="transmembrane region" description="Helical" evidence="10">
    <location>
        <begin position="1176"/>
        <end position="1198"/>
    </location>
</feature>
<evidence type="ECO:0000256" key="7">
    <source>
        <dbReference type="ARBA" id="ARBA00022898"/>
    </source>
</evidence>
<dbReference type="GO" id="GO:0046512">
    <property type="term" value="P:sphingosine biosynthetic process"/>
    <property type="evidence" value="ECO:0007669"/>
    <property type="project" value="TreeGrafter"/>
</dbReference>
<keyword evidence="10" id="KW-0472">Membrane</keyword>
<evidence type="ECO:0000313" key="12">
    <source>
        <dbReference type="EMBL" id="KAK3259831.1"/>
    </source>
</evidence>
<evidence type="ECO:0000313" key="13">
    <source>
        <dbReference type="Proteomes" id="UP001190700"/>
    </source>
</evidence>
<dbReference type="Pfam" id="PF00155">
    <property type="entry name" value="Aminotran_1_2"/>
    <property type="match status" value="2"/>
</dbReference>
<keyword evidence="10" id="KW-0812">Transmembrane</keyword>
<comment type="pathway">
    <text evidence="2">Lipid metabolism; sphingolipid metabolism.</text>
</comment>
<evidence type="ECO:0000256" key="4">
    <source>
        <dbReference type="ARBA" id="ARBA00008392"/>
    </source>
</evidence>
<dbReference type="InterPro" id="IPR015424">
    <property type="entry name" value="PyrdxlP-dep_Trfase"/>
</dbReference>
<evidence type="ECO:0000256" key="6">
    <source>
        <dbReference type="ARBA" id="ARBA00022679"/>
    </source>
</evidence>
<dbReference type="Proteomes" id="UP001190700">
    <property type="component" value="Unassembled WGS sequence"/>
</dbReference>
<organism evidence="12 13">
    <name type="scientific">Cymbomonas tetramitiformis</name>
    <dbReference type="NCBI Taxonomy" id="36881"/>
    <lineage>
        <taxon>Eukaryota</taxon>
        <taxon>Viridiplantae</taxon>
        <taxon>Chlorophyta</taxon>
        <taxon>Pyramimonadophyceae</taxon>
        <taxon>Pyramimonadales</taxon>
        <taxon>Pyramimonadaceae</taxon>
        <taxon>Cymbomonas</taxon>
    </lineage>
</organism>
<feature type="domain" description="Aminotransferase class I/classII large" evidence="11">
    <location>
        <begin position="569"/>
        <end position="897"/>
    </location>
</feature>
<accession>A0AAE0KT44</accession>
<evidence type="ECO:0000256" key="10">
    <source>
        <dbReference type="SAM" id="Phobius"/>
    </source>
</evidence>
<dbReference type="PANTHER" id="PTHR13693:SF3">
    <property type="entry name" value="LD36009P"/>
    <property type="match status" value="1"/>
</dbReference>
<keyword evidence="8" id="KW-0443">Lipid metabolism</keyword>
<name>A0AAE0KT44_9CHLO</name>
<gene>
    <name evidence="12" type="ORF">CYMTET_31185</name>
</gene>
<feature type="transmembrane region" description="Helical" evidence="10">
    <location>
        <begin position="1318"/>
        <end position="1340"/>
    </location>
</feature>
<comment type="catalytic activity">
    <reaction evidence="9">
        <text>L-serine + hexadecanoyl-CoA + H(+) = 3-oxosphinganine + CO2 + CoA</text>
        <dbReference type="Rhea" id="RHEA:14761"/>
        <dbReference type="ChEBI" id="CHEBI:15378"/>
        <dbReference type="ChEBI" id="CHEBI:16526"/>
        <dbReference type="ChEBI" id="CHEBI:33384"/>
        <dbReference type="ChEBI" id="CHEBI:57287"/>
        <dbReference type="ChEBI" id="CHEBI:57379"/>
        <dbReference type="ChEBI" id="CHEBI:58299"/>
        <dbReference type="EC" id="2.3.1.50"/>
    </reaction>
</comment>
<keyword evidence="13" id="KW-1185">Reference proteome</keyword>
<dbReference type="InterPro" id="IPR015422">
    <property type="entry name" value="PyrdxlP-dep_Trfase_small"/>
</dbReference>
<keyword evidence="10" id="KW-1133">Transmembrane helix</keyword>
<dbReference type="Gene3D" id="3.90.1150.10">
    <property type="entry name" value="Aspartate Aminotransferase, domain 1"/>
    <property type="match status" value="2"/>
</dbReference>
<evidence type="ECO:0000256" key="9">
    <source>
        <dbReference type="ARBA" id="ARBA00048528"/>
    </source>
</evidence>
<feature type="transmembrane region" description="Helical" evidence="10">
    <location>
        <begin position="1277"/>
        <end position="1298"/>
    </location>
</feature>
<dbReference type="Gene3D" id="3.40.640.10">
    <property type="entry name" value="Type I PLP-dependent aspartate aminotransferase-like (Major domain)"/>
    <property type="match status" value="2"/>
</dbReference>
<protein>
    <recommendedName>
        <fullName evidence="5">serine C-palmitoyltransferase</fullName>
        <ecNumber evidence="5">2.3.1.50</ecNumber>
    </recommendedName>
</protein>
<feature type="domain" description="Aminotransferase class I/classII large" evidence="11">
    <location>
        <begin position="126"/>
        <end position="479"/>
    </location>
</feature>
<comment type="cofactor">
    <cofactor evidence="1">
        <name>pyridoxal 5'-phosphate</name>
        <dbReference type="ChEBI" id="CHEBI:597326"/>
    </cofactor>
</comment>
<dbReference type="EMBL" id="LGRX02018438">
    <property type="protein sequence ID" value="KAK3259831.1"/>
    <property type="molecule type" value="Genomic_DNA"/>
</dbReference>
<dbReference type="PROSITE" id="PS00599">
    <property type="entry name" value="AA_TRANSFER_CLASS_2"/>
    <property type="match status" value="1"/>
</dbReference>
<evidence type="ECO:0000256" key="1">
    <source>
        <dbReference type="ARBA" id="ARBA00001933"/>
    </source>
</evidence>
<evidence type="ECO:0000256" key="3">
    <source>
        <dbReference type="ARBA" id="ARBA00004991"/>
    </source>
</evidence>
<comment type="similarity">
    <text evidence="4">Belongs to the class-II pyridoxal-phosphate-dependent aminotransferase family.</text>
</comment>
<evidence type="ECO:0000256" key="8">
    <source>
        <dbReference type="ARBA" id="ARBA00022919"/>
    </source>
</evidence>
<dbReference type="EC" id="2.3.1.50" evidence="5"/>
<evidence type="ECO:0000259" key="11">
    <source>
        <dbReference type="Pfam" id="PF00155"/>
    </source>
</evidence>
<comment type="pathway">
    <text evidence="3">Sphingolipid metabolism.</text>
</comment>
<dbReference type="GO" id="GO:0016020">
    <property type="term" value="C:membrane"/>
    <property type="evidence" value="ECO:0007669"/>
    <property type="project" value="GOC"/>
</dbReference>
<feature type="transmembrane region" description="Helical" evidence="10">
    <location>
        <begin position="1113"/>
        <end position="1133"/>
    </location>
</feature>
<dbReference type="InterPro" id="IPR001917">
    <property type="entry name" value="Aminotrans_II_pyridoxalP_BS"/>
</dbReference>
<dbReference type="InterPro" id="IPR015421">
    <property type="entry name" value="PyrdxlP-dep_Trfase_major"/>
</dbReference>
<dbReference type="GO" id="GO:0030170">
    <property type="term" value="F:pyridoxal phosphate binding"/>
    <property type="evidence" value="ECO:0007669"/>
    <property type="project" value="InterPro"/>
</dbReference>
<feature type="transmembrane region" description="Helical" evidence="10">
    <location>
        <begin position="1145"/>
        <end position="1164"/>
    </location>
</feature>
<feature type="transmembrane region" description="Helical" evidence="10">
    <location>
        <begin position="1247"/>
        <end position="1265"/>
    </location>
</feature>
<dbReference type="PANTHER" id="PTHR13693">
    <property type="entry name" value="CLASS II AMINOTRANSFERASE/8-AMINO-7-OXONONANOATE SYNTHASE"/>
    <property type="match status" value="1"/>
</dbReference>